<evidence type="ECO:0000313" key="5">
    <source>
        <dbReference type="Proteomes" id="UP000561369"/>
    </source>
</evidence>
<keyword evidence="2" id="KW-0031">Aminopeptidase</keyword>
<evidence type="ECO:0000313" key="4">
    <source>
        <dbReference type="Proteomes" id="UP000182902"/>
    </source>
</evidence>
<dbReference type="CDD" id="cd01066">
    <property type="entry name" value="APP_MetAP"/>
    <property type="match status" value="1"/>
</dbReference>
<reference evidence="2 5" key="2">
    <citation type="submission" date="2020-04" db="EMBL/GenBank/DDBJ databases">
        <title>Molecular characterization of pseudomonads from Agaricus bisporus reveal novel blotch 2 pathogens in Western Europe.</title>
        <authorList>
            <person name="Taparia T."/>
            <person name="Krijger M."/>
            <person name="Haynes E."/>
            <person name="Elpinstone J.G."/>
            <person name="Noble R."/>
            <person name="Van Der Wolf J."/>
        </authorList>
    </citation>
    <scope>NUCLEOTIDE SEQUENCE [LARGE SCALE GENOMIC DNA]</scope>
    <source>
        <strain evidence="2 5">IPO3765</strain>
    </source>
</reference>
<evidence type="ECO:0000313" key="2">
    <source>
        <dbReference type="EMBL" id="NWF11553.1"/>
    </source>
</evidence>
<gene>
    <name evidence="2" type="ORF">HX810_28120</name>
    <name evidence="3" type="ORF">SAMN05216247_11378</name>
</gene>
<dbReference type="InterPro" id="IPR036005">
    <property type="entry name" value="Creatinase/aminopeptidase-like"/>
</dbReference>
<feature type="domain" description="Peptidase M24" evidence="1">
    <location>
        <begin position="22"/>
        <end position="222"/>
    </location>
</feature>
<proteinExistence type="predicted"/>
<dbReference type="SUPFAM" id="SSF55920">
    <property type="entry name" value="Creatinase/aminopeptidase"/>
    <property type="match status" value="1"/>
</dbReference>
<accession>A0A1H3U8B2</accession>
<organism evidence="3 4">
    <name type="scientific">Pseudomonas salomonii</name>
    <dbReference type="NCBI Taxonomy" id="191391"/>
    <lineage>
        <taxon>Bacteria</taxon>
        <taxon>Pseudomonadati</taxon>
        <taxon>Pseudomonadota</taxon>
        <taxon>Gammaproteobacteria</taxon>
        <taxon>Pseudomonadales</taxon>
        <taxon>Pseudomonadaceae</taxon>
        <taxon>Pseudomonas</taxon>
    </lineage>
</organism>
<keyword evidence="2" id="KW-0645">Protease</keyword>
<sequence length="231" mass="25884">MLNLADRDALEAVGQHYNVSTMMKVRQMTRNAILDIARQIGPGMVEEDALELAKDVLAEREMLKGWHGVFVRFGANTTKTFGAPSQPGRVLGGDDIFFIDIGPTWQEWEGDGGQTFVTGDDSEKARCAADSKAIFHEVRSHWLNTGATGKALYQFAVDATERRGWLLNLDLNGHRLSDFPHSAAYGGAMSDIEFTPSSQLWVLEIHIRNQENTFGAFFEDMLLEDEYFDDF</sequence>
<dbReference type="AlphaFoldDB" id="A0A1H3U8B2"/>
<dbReference type="Proteomes" id="UP000561369">
    <property type="component" value="Unassembled WGS sequence"/>
</dbReference>
<evidence type="ECO:0000313" key="3">
    <source>
        <dbReference type="EMBL" id="SDZ58311.1"/>
    </source>
</evidence>
<name>A0A1H3U8B2_9PSED</name>
<dbReference type="Proteomes" id="UP000182902">
    <property type="component" value="Unassembled WGS sequence"/>
</dbReference>
<reference evidence="3 4" key="1">
    <citation type="submission" date="2016-10" db="EMBL/GenBank/DDBJ databases">
        <authorList>
            <person name="de Groot N.N."/>
        </authorList>
    </citation>
    <scope>NUCLEOTIDE SEQUENCE [LARGE SCALE GENOMIC DNA]</scope>
    <source>
        <strain evidence="3 4">ICMP 14252</strain>
    </source>
</reference>
<keyword evidence="2" id="KW-0378">Hydrolase</keyword>
<evidence type="ECO:0000259" key="1">
    <source>
        <dbReference type="Pfam" id="PF00557"/>
    </source>
</evidence>
<dbReference type="EMBL" id="JACAQV010000033">
    <property type="protein sequence ID" value="NWF11553.1"/>
    <property type="molecule type" value="Genomic_DNA"/>
</dbReference>
<dbReference type="RefSeq" id="WP_065911168.1">
    <property type="nucleotide sequence ID" value="NZ_FNOX01000013.1"/>
</dbReference>
<dbReference type="InterPro" id="IPR000994">
    <property type="entry name" value="Pept_M24"/>
</dbReference>
<protein>
    <submittedName>
        <fullName evidence="2">Aminopeptidase P family protein</fullName>
    </submittedName>
    <submittedName>
        <fullName evidence="3">Metallopeptidase family M24</fullName>
    </submittedName>
</protein>
<dbReference type="Gene3D" id="3.90.230.10">
    <property type="entry name" value="Creatinase/methionine aminopeptidase superfamily"/>
    <property type="match status" value="1"/>
</dbReference>
<dbReference type="Pfam" id="PF00557">
    <property type="entry name" value="Peptidase_M24"/>
    <property type="match status" value="1"/>
</dbReference>
<dbReference type="EMBL" id="FNOX01000013">
    <property type="protein sequence ID" value="SDZ58311.1"/>
    <property type="molecule type" value="Genomic_DNA"/>
</dbReference>
<dbReference type="GO" id="GO:0004177">
    <property type="term" value="F:aminopeptidase activity"/>
    <property type="evidence" value="ECO:0007669"/>
    <property type="project" value="UniProtKB-KW"/>
</dbReference>